<gene>
    <name evidence="7" type="ORF">FHX49_000955</name>
</gene>
<comment type="similarity">
    <text evidence="2">Belongs to the metallo-beta-lactamase superfamily.</text>
</comment>
<dbReference type="SUPFAM" id="SSF56281">
    <property type="entry name" value="Metallo-hydrolase/oxidoreductase"/>
    <property type="match status" value="1"/>
</dbReference>
<dbReference type="Pfam" id="PF00753">
    <property type="entry name" value="Lactamase_B"/>
    <property type="match status" value="1"/>
</dbReference>
<feature type="domain" description="Metallo-beta-lactamase" evidence="6">
    <location>
        <begin position="52"/>
        <end position="263"/>
    </location>
</feature>
<evidence type="ECO:0000256" key="4">
    <source>
        <dbReference type="ARBA" id="ARBA00022801"/>
    </source>
</evidence>
<evidence type="ECO:0000259" key="6">
    <source>
        <dbReference type="SMART" id="SM00849"/>
    </source>
</evidence>
<keyword evidence="5" id="KW-0862">Zinc</keyword>
<comment type="cofactor">
    <cofactor evidence="1">
        <name>Zn(2+)</name>
        <dbReference type="ChEBI" id="CHEBI:29105"/>
    </cofactor>
</comment>
<reference evidence="7 8" key="1">
    <citation type="submission" date="2020-08" db="EMBL/GenBank/DDBJ databases">
        <title>Sequencing the genomes of 1000 actinobacteria strains.</title>
        <authorList>
            <person name="Klenk H.-P."/>
        </authorList>
    </citation>
    <scope>NUCLEOTIDE SEQUENCE [LARGE SCALE GENOMIC DNA]</scope>
    <source>
        <strain evidence="7 8">DSM 27099</strain>
    </source>
</reference>
<evidence type="ECO:0000256" key="1">
    <source>
        <dbReference type="ARBA" id="ARBA00001947"/>
    </source>
</evidence>
<dbReference type="InterPro" id="IPR036866">
    <property type="entry name" value="RibonucZ/Hydroxyglut_hydro"/>
</dbReference>
<sequence length="287" mass="30954">MSFPEPRSWREGDRLAVNGAPQRIVPFVVGFEVIAEAISVAGGSRFRHLLEPVTAVAVVFDEGWVLIDGGFDPARIRDRERRIASFDYENYTAVVPAGDPLVDQVAAAGLEWSALAAALLTHAHFDHTGAARMLAPHQPLIMQRREWQHVVTTTDPRMDFLFVDDVVRPGLDVIVLDGDVELAPGLAALDTAGHTPGHQSFAVTLPDRTVVLAGDAADLRINIDSILPTGATVGADGDALAVRAIERLAALDAHHATEVWPAHDPDWEPWQRALDAAVAQAKESSDS</sequence>
<keyword evidence="4 7" id="KW-0378">Hydrolase</keyword>
<evidence type="ECO:0000313" key="7">
    <source>
        <dbReference type="EMBL" id="MBB2975389.1"/>
    </source>
</evidence>
<evidence type="ECO:0000256" key="5">
    <source>
        <dbReference type="ARBA" id="ARBA00022833"/>
    </source>
</evidence>
<dbReference type="RefSeq" id="WP_165139881.1">
    <property type="nucleotide sequence ID" value="NZ_CP049255.1"/>
</dbReference>
<dbReference type="PANTHER" id="PTHR42978:SF2">
    <property type="entry name" value="102 KBASES UNSTABLE REGION: FROM 1 TO 119443"/>
    <property type="match status" value="1"/>
</dbReference>
<evidence type="ECO:0000313" key="8">
    <source>
        <dbReference type="Proteomes" id="UP000529310"/>
    </source>
</evidence>
<organism evidence="7 8">
    <name type="scientific">Microbacterium endophyticum</name>
    <dbReference type="NCBI Taxonomy" id="1526412"/>
    <lineage>
        <taxon>Bacteria</taxon>
        <taxon>Bacillati</taxon>
        <taxon>Actinomycetota</taxon>
        <taxon>Actinomycetes</taxon>
        <taxon>Micrococcales</taxon>
        <taxon>Microbacteriaceae</taxon>
        <taxon>Microbacterium</taxon>
    </lineage>
</organism>
<dbReference type="InterPro" id="IPR051013">
    <property type="entry name" value="MBL_superfamily_lactonases"/>
</dbReference>
<proteinExistence type="inferred from homology"/>
<evidence type="ECO:0000256" key="3">
    <source>
        <dbReference type="ARBA" id="ARBA00022723"/>
    </source>
</evidence>
<dbReference type="GO" id="GO:0046872">
    <property type="term" value="F:metal ion binding"/>
    <property type="evidence" value="ECO:0007669"/>
    <property type="project" value="UniProtKB-KW"/>
</dbReference>
<dbReference type="EMBL" id="JACHWQ010000002">
    <property type="protein sequence ID" value="MBB2975389.1"/>
    <property type="molecule type" value="Genomic_DNA"/>
</dbReference>
<name>A0A7W4V279_9MICO</name>
<dbReference type="PANTHER" id="PTHR42978">
    <property type="entry name" value="QUORUM-QUENCHING LACTONASE YTNP-RELATED-RELATED"/>
    <property type="match status" value="1"/>
</dbReference>
<dbReference type="InterPro" id="IPR001279">
    <property type="entry name" value="Metallo-B-lactamas"/>
</dbReference>
<dbReference type="Gene3D" id="3.60.15.10">
    <property type="entry name" value="Ribonuclease Z/Hydroxyacylglutathione hydrolase-like"/>
    <property type="match status" value="1"/>
</dbReference>
<protein>
    <submittedName>
        <fullName evidence="7">Glyoxylase-like metal-dependent hydrolase (Beta-lactamase superfamily II)</fullName>
    </submittedName>
</protein>
<evidence type="ECO:0000256" key="2">
    <source>
        <dbReference type="ARBA" id="ARBA00007749"/>
    </source>
</evidence>
<dbReference type="GO" id="GO:0016787">
    <property type="term" value="F:hydrolase activity"/>
    <property type="evidence" value="ECO:0007669"/>
    <property type="project" value="UniProtKB-KW"/>
</dbReference>
<keyword evidence="3" id="KW-0479">Metal-binding</keyword>
<dbReference type="SMART" id="SM00849">
    <property type="entry name" value="Lactamase_B"/>
    <property type="match status" value="1"/>
</dbReference>
<dbReference type="AlphaFoldDB" id="A0A7W4V279"/>
<dbReference type="Proteomes" id="UP000529310">
    <property type="component" value="Unassembled WGS sequence"/>
</dbReference>
<comment type="caution">
    <text evidence="7">The sequence shown here is derived from an EMBL/GenBank/DDBJ whole genome shotgun (WGS) entry which is preliminary data.</text>
</comment>
<keyword evidence="8" id="KW-1185">Reference proteome</keyword>
<accession>A0A7W4V279</accession>